<evidence type="ECO:0000313" key="1">
    <source>
        <dbReference type="EMBL" id="KAJ3746234.1"/>
    </source>
</evidence>
<organism evidence="1 2">
    <name type="scientific">Lentinula detonsa</name>
    <dbReference type="NCBI Taxonomy" id="2804962"/>
    <lineage>
        <taxon>Eukaryota</taxon>
        <taxon>Fungi</taxon>
        <taxon>Dikarya</taxon>
        <taxon>Basidiomycota</taxon>
        <taxon>Agaricomycotina</taxon>
        <taxon>Agaricomycetes</taxon>
        <taxon>Agaricomycetidae</taxon>
        <taxon>Agaricales</taxon>
        <taxon>Marasmiineae</taxon>
        <taxon>Omphalotaceae</taxon>
        <taxon>Lentinula</taxon>
    </lineage>
</organism>
<feature type="non-terminal residue" evidence="1">
    <location>
        <position position="1"/>
    </location>
</feature>
<dbReference type="Pfam" id="PF03142">
    <property type="entry name" value="Chitin_synth_2"/>
    <property type="match status" value="1"/>
</dbReference>
<evidence type="ECO:0000313" key="2">
    <source>
        <dbReference type="Proteomes" id="UP001142393"/>
    </source>
</evidence>
<evidence type="ECO:0008006" key="3">
    <source>
        <dbReference type="Google" id="ProtNLM"/>
    </source>
</evidence>
<comment type="caution">
    <text evidence="1">The sequence shown here is derived from an EMBL/GenBank/DDBJ whole genome shotgun (WGS) entry which is preliminary data.</text>
</comment>
<sequence>TLVPDTFKMLLSQRRRWINSTVHKSHIMELVLVTTTSYHRLPEIYSGRYQLD</sequence>
<protein>
    <recommendedName>
        <fullName evidence="3">Chitin synthase</fullName>
    </recommendedName>
</protein>
<reference evidence="1 2" key="1">
    <citation type="journal article" date="2023" name="Proc. Natl. Acad. Sci. U.S.A.">
        <title>A global phylogenomic analysis of the shiitake genus Lentinula.</title>
        <authorList>
            <person name="Sierra-Patev S."/>
            <person name="Min B."/>
            <person name="Naranjo-Ortiz M."/>
            <person name="Looney B."/>
            <person name="Konkel Z."/>
            <person name="Slot J.C."/>
            <person name="Sakamoto Y."/>
            <person name="Steenwyk J.L."/>
            <person name="Rokas A."/>
            <person name="Carro J."/>
            <person name="Camarero S."/>
            <person name="Ferreira P."/>
            <person name="Molpeceres G."/>
            <person name="Ruiz-Duenas F.J."/>
            <person name="Serrano A."/>
            <person name="Henrissat B."/>
            <person name="Drula E."/>
            <person name="Hughes K.W."/>
            <person name="Mata J.L."/>
            <person name="Ishikawa N.K."/>
            <person name="Vargas-Isla R."/>
            <person name="Ushijima S."/>
            <person name="Smith C.A."/>
            <person name="Donoghue J."/>
            <person name="Ahrendt S."/>
            <person name="Andreopoulos W."/>
            <person name="He G."/>
            <person name="LaButti K."/>
            <person name="Lipzen A."/>
            <person name="Ng V."/>
            <person name="Riley R."/>
            <person name="Sandor L."/>
            <person name="Barry K."/>
            <person name="Martinez A.T."/>
            <person name="Xiao Y."/>
            <person name="Gibbons J.G."/>
            <person name="Terashima K."/>
            <person name="Grigoriev I.V."/>
            <person name="Hibbett D."/>
        </authorList>
    </citation>
    <scope>NUCLEOTIDE SEQUENCE [LARGE SCALE GENOMIC DNA]</scope>
    <source>
        <strain evidence="1 2">TFB7810</strain>
    </source>
</reference>
<gene>
    <name evidence="1" type="ORF">DFH05DRAFT_1393936</name>
</gene>
<name>A0A9W8P3D5_9AGAR</name>
<proteinExistence type="predicted"/>
<dbReference type="AlphaFoldDB" id="A0A9W8P3D5"/>
<dbReference type="EMBL" id="JANVFU010000004">
    <property type="protein sequence ID" value="KAJ3746234.1"/>
    <property type="molecule type" value="Genomic_DNA"/>
</dbReference>
<keyword evidence="2" id="KW-1185">Reference proteome</keyword>
<dbReference type="Proteomes" id="UP001142393">
    <property type="component" value="Unassembled WGS sequence"/>
</dbReference>
<accession>A0A9W8P3D5</accession>